<proteinExistence type="predicted"/>
<name>A0AAW0GBP0_9APHY</name>
<comment type="caution">
    <text evidence="2">The sequence shown here is derived from an EMBL/GenBank/DDBJ whole genome shotgun (WGS) entry which is preliminary data.</text>
</comment>
<dbReference type="PROSITE" id="PS00109">
    <property type="entry name" value="PROTEIN_KINASE_TYR"/>
    <property type="match status" value="1"/>
</dbReference>
<dbReference type="InterPro" id="IPR011009">
    <property type="entry name" value="Kinase-like_dom_sf"/>
</dbReference>
<accession>A0AAW0GBP0</accession>
<evidence type="ECO:0000259" key="1">
    <source>
        <dbReference type="PROSITE" id="PS50011"/>
    </source>
</evidence>
<dbReference type="AlphaFoldDB" id="A0AAW0GBP0"/>
<dbReference type="Proteomes" id="UP001385951">
    <property type="component" value="Unassembled WGS sequence"/>
</dbReference>
<dbReference type="PRINTS" id="PR00109">
    <property type="entry name" value="TYRKINASE"/>
</dbReference>
<dbReference type="Gene3D" id="1.10.510.10">
    <property type="entry name" value="Transferase(Phosphotransferase) domain 1"/>
    <property type="match status" value="1"/>
</dbReference>
<dbReference type="GO" id="GO:0004674">
    <property type="term" value="F:protein serine/threonine kinase activity"/>
    <property type="evidence" value="ECO:0007669"/>
    <property type="project" value="TreeGrafter"/>
</dbReference>
<dbReference type="InterPro" id="IPR008266">
    <property type="entry name" value="Tyr_kinase_AS"/>
</dbReference>
<dbReference type="InterPro" id="IPR000719">
    <property type="entry name" value="Prot_kinase_dom"/>
</dbReference>
<organism evidence="2 3">
    <name type="scientific">Cerrena zonata</name>
    <dbReference type="NCBI Taxonomy" id="2478898"/>
    <lineage>
        <taxon>Eukaryota</taxon>
        <taxon>Fungi</taxon>
        <taxon>Dikarya</taxon>
        <taxon>Basidiomycota</taxon>
        <taxon>Agaricomycotina</taxon>
        <taxon>Agaricomycetes</taxon>
        <taxon>Polyporales</taxon>
        <taxon>Cerrenaceae</taxon>
        <taxon>Cerrena</taxon>
    </lineage>
</organism>
<dbReference type="InterPro" id="IPR051681">
    <property type="entry name" value="Ser/Thr_Kinases-Pseudokinases"/>
</dbReference>
<sequence length="349" mass="39879">MEALAKYVEGDKDNAKLINLRGIEVQPALLYMQRLYDDDKRWKKFTKKHCKVAAEKSRLIHVIVKLSQQSGELPLSLYLRVDQVNSDAERRGNYADVFRGKLRDHDVALKRLIYFSAMTAEERQQHSNNFAREALMWRQMKHENVLELYGIDIVRFPGSSCMVLPWVEHGNIREYMRKAPSESSDVQKNKWLSQTANGLTYLHEQNIVHGDIRGANILISTDKVAKLADFGLSVFAGEESRSFHSQRGGLERWMAPELLNTEGPSSRPTKMSDVYSFGPLCCEIYSDKDPVWETVNEEHVGKMIVAGARPTIPTNMNDWFSALVTECWNVDIDKRPMISDVAARLSTVV</sequence>
<evidence type="ECO:0000313" key="3">
    <source>
        <dbReference type="Proteomes" id="UP001385951"/>
    </source>
</evidence>
<dbReference type="InterPro" id="IPR001245">
    <property type="entry name" value="Ser-Thr/Tyr_kinase_cat_dom"/>
</dbReference>
<dbReference type="Pfam" id="PF07714">
    <property type="entry name" value="PK_Tyr_Ser-Thr"/>
    <property type="match status" value="1"/>
</dbReference>
<dbReference type="EMBL" id="JASBNA010000016">
    <property type="protein sequence ID" value="KAK7686485.1"/>
    <property type="molecule type" value="Genomic_DNA"/>
</dbReference>
<dbReference type="SUPFAM" id="SSF56112">
    <property type="entry name" value="Protein kinase-like (PK-like)"/>
    <property type="match status" value="1"/>
</dbReference>
<dbReference type="GO" id="GO:0005524">
    <property type="term" value="F:ATP binding"/>
    <property type="evidence" value="ECO:0007669"/>
    <property type="project" value="InterPro"/>
</dbReference>
<gene>
    <name evidence="2" type="ORF">QCA50_010082</name>
</gene>
<reference evidence="2 3" key="1">
    <citation type="submission" date="2022-09" db="EMBL/GenBank/DDBJ databases">
        <authorList>
            <person name="Palmer J.M."/>
        </authorList>
    </citation>
    <scope>NUCLEOTIDE SEQUENCE [LARGE SCALE GENOMIC DNA]</scope>
    <source>
        <strain evidence="2 3">DSM 7382</strain>
    </source>
</reference>
<evidence type="ECO:0000313" key="2">
    <source>
        <dbReference type="EMBL" id="KAK7686485.1"/>
    </source>
</evidence>
<protein>
    <recommendedName>
        <fullName evidence="1">Protein kinase domain-containing protein</fullName>
    </recommendedName>
</protein>
<keyword evidence="3" id="KW-1185">Reference proteome</keyword>
<dbReference type="PROSITE" id="PS50011">
    <property type="entry name" value="PROTEIN_KINASE_DOM"/>
    <property type="match status" value="1"/>
</dbReference>
<feature type="domain" description="Protein kinase" evidence="1">
    <location>
        <begin position="83"/>
        <end position="349"/>
    </location>
</feature>
<dbReference type="PANTHER" id="PTHR44329">
    <property type="entry name" value="SERINE/THREONINE-PROTEIN KINASE TNNI3K-RELATED"/>
    <property type="match status" value="1"/>
</dbReference>